<reference evidence="2" key="1">
    <citation type="submission" date="2016-10" db="EMBL/GenBank/DDBJ databases">
        <authorList>
            <person name="Varghese N."/>
            <person name="Submissions S."/>
        </authorList>
    </citation>
    <scope>NUCLEOTIDE SEQUENCE [LARGE SCALE GENOMIC DNA]</scope>
    <source>
        <strain evidence="2">DSM 45421</strain>
    </source>
</reference>
<organism evidence="1 2">
    <name type="scientific">Geodermatophilus telluris</name>
    <dbReference type="NCBI Taxonomy" id="1190417"/>
    <lineage>
        <taxon>Bacteria</taxon>
        <taxon>Bacillati</taxon>
        <taxon>Actinomycetota</taxon>
        <taxon>Actinomycetes</taxon>
        <taxon>Geodermatophilales</taxon>
        <taxon>Geodermatophilaceae</taxon>
        <taxon>Geodermatophilus</taxon>
    </lineage>
</organism>
<protein>
    <recommendedName>
        <fullName evidence="3">Antibiotic biosynthesis monooxygenase</fullName>
    </recommendedName>
</protein>
<evidence type="ECO:0008006" key="3">
    <source>
        <dbReference type="Google" id="ProtNLM"/>
    </source>
</evidence>
<gene>
    <name evidence="1" type="ORF">SAMN05660690_3587</name>
</gene>
<accession>A0A1G6SFX4</accession>
<dbReference type="Proteomes" id="UP000199416">
    <property type="component" value="Unassembled WGS sequence"/>
</dbReference>
<name>A0A1G6SFX4_9ACTN</name>
<dbReference type="EMBL" id="FMZF01000005">
    <property type="protein sequence ID" value="SDD15683.1"/>
    <property type="molecule type" value="Genomic_DNA"/>
</dbReference>
<evidence type="ECO:0000313" key="1">
    <source>
        <dbReference type="EMBL" id="SDD15683.1"/>
    </source>
</evidence>
<dbReference type="AlphaFoldDB" id="A0A1G6SFX4"/>
<sequence>MAEWLTVEVLDGEEPASGWRRAWEDGLVEAAVTQGARYWEWHDTRWGVVLEVVFDDDERLERFRALPAVRAALDAVPDPVAGLLVYRGRGGGAGVLVPRRPRPLPAAGAAALPEPGPEPFLRLGA</sequence>
<dbReference type="OrthoDB" id="3482823at2"/>
<dbReference type="STRING" id="1190417.SAMN05660690_3587"/>
<proteinExistence type="predicted"/>
<keyword evidence="2" id="KW-1185">Reference proteome</keyword>
<evidence type="ECO:0000313" key="2">
    <source>
        <dbReference type="Proteomes" id="UP000199416"/>
    </source>
</evidence>
<dbReference type="RefSeq" id="WP_091367312.1">
    <property type="nucleotide sequence ID" value="NZ_FMZF01000005.1"/>
</dbReference>